<dbReference type="EMBL" id="RQZA01000005">
    <property type="protein sequence ID" value="RRD31203.1"/>
    <property type="molecule type" value="Genomic_DNA"/>
</dbReference>
<dbReference type="AlphaFoldDB" id="A0A3P1VFN2"/>
<evidence type="ECO:0000313" key="1">
    <source>
        <dbReference type="EMBL" id="RRD31203.1"/>
    </source>
</evidence>
<protein>
    <recommendedName>
        <fullName evidence="3">ICE protein</fullName>
    </recommendedName>
</protein>
<organism evidence="1 2">
    <name type="scientific">Streptococcus minor</name>
    <dbReference type="NCBI Taxonomy" id="229549"/>
    <lineage>
        <taxon>Bacteria</taxon>
        <taxon>Bacillati</taxon>
        <taxon>Bacillota</taxon>
        <taxon>Bacilli</taxon>
        <taxon>Lactobacillales</taxon>
        <taxon>Streptococcaceae</taxon>
        <taxon>Streptococcus</taxon>
    </lineage>
</organism>
<comment type="caution">
    <text evidence="1">The sequence shown here is derived from an EMBL/GenBank/DDBJ whole genome shotgun (WGS) entry which is preliminary data.</text>
</comment>
<name>A0A3P1VFN2_9STRE</name>
<reference evidence="1 2" key="1">
    <citation type="submission" date="2018-11" db="EMBL/GenBank/DDBJ databases">
        <title>Genomes From Bacteria Associated with the Canine Oral Cavity: a Test Case for Automated Genome-Based Taxonomic Assignment.</title>
        <authorList>
            <person name="Coil D.A."/>
            <person name="Jospin G."/>
            <person name="Darling A.E."/>
            <person name="Wallis C."/>
            <person name="Davis I.J."/>
            <person name="Harris S."/>
            <person name="Eisen J.A."/>
            <person name="Holcombe L.J."/>
            <person name="O'Flynn C."/>
        </authorList>
    </citation>
    <scope>NUCLEOTIDE SEQUENCE [LARGE SCALE GENOMIC DNA]</scope>
    <source>
        <strain evidence="1 2">OH4621_COT-116</strain>
    </source>
</reference>
<evidence type="ECO:0000313" key="2">
    <source>
        <dbReference type="Proteomes" id="UP000281771"/>
    </source>
</evidence>
<dbReference type="Proteomes" id="UP000281771">
    <property type="component" value="Unassembled WGS sequence"/>
</dbReference>
<proteinExistence type="predicted"/>
<sequence length="91" mass="10414">MTQKEIINVVAISVKEEKRDGWLACVKANTPSWKTLLLPFNKEVFTSVFSKLGVYEVELKNLSSAFGSRPRYEIAEARLIVSFDEILKTYK</sequence>
<gene>
    <name evidence="1" type="ORF">EII38_06865</name>
</gene>
<dbReference type="RefSeq" id="WP_124777116.1">
    <property type="nucleotide sequence ID" value="NZ_RQZA01000005.1"/>
</dbReference>
<accession>A0A3P1VFN2</accession>
<evidence type="ECO:0008006" key="3">
    <source>
        <dbReference type="Google" id="ProtNLM"/>
    </source>
</evidence>
<keyword evidence="2" id="KW-1185">Reference proteome</keyword>